<dbReference type="PANTHER" id="PTHR17490">
    <property type="entry name" value="SUA5"/>
    <property type="match status" value="1"/>
</dbReference>
<evidence type="ECO:0000313" key="13">
    <source>
        <dbReference type="EMBL" id="ASY09696.1"/>
    </source>
</evidence>
<evidence type="ECO:0000256" key="4">
    <source>
        <dbReference type="ARBA" id="ARBA00022490"/>
    </source>
</evidence>
<dbReference type="EC" id="2.7.7.87" evidence="3"/>
<keyword evidence="6" id="KW-0819">tRNA processing</keyword>
<dbReference type="Gene3D" id="3.90.870.10">
    <property type="entry name" value="DHBP synthase"/>
    <property type="match status" value="1"/>
</dbReference>
<dbReference type="RefSeq" id="WP_095681001.1">
    <property type="nucleotide sequence ID" value="NZ_CP016768.2"/>
</dbReference>
<dbReference type="GO" id="GO:0003725">
    <property type="term" value="F:double-stranded RNA binding"/>
    <property type="evidence" value="ECO:0007669"/>
    <property type="project" value="InterPro"/>
</dbReference>
<comment type="catalytic activity">
    <reaction evidence="11">
        <text>L-threonine + hydrogencarbonate + ATP = L-threonylcarbamoyladenylate + diphosphate + H2O</text>
        <dbReference type="Rhea" id="RHEA:36407"/>
        <dbReference type="ChEBI" id="CHEBI:15377"/>
        <dbReference type="ChEBI" id="CHEBI:17544"/>
        <dbReference type="ChEBI" id="CHEBI:30616"/>
        <dbReference type="ChEBI" id="CHEBI:33019"/>
        <dbReference type="ChEBI" id="CHEBI:57926"/>
        <dbReference type="ChEBI" id="CHEBI:73682"/>
        <dbReference type="EC" id="2.7.7.87"/>
    </reaction>
</comment>
<dbReference type="GO" id="GO:0008033">
    <property type="term" value="P:tRNA processing"/>
    <property type="evidence" value="ECO:0007669"/>
    <property type="project" value="UniProtKB-KW"/>
</dbReference>
<dbReference type="OrthoDB" id="9814580at2"/>
<evidence type="ECO:0000259" key="12">
    <source>
        <dbReference type="PROSITE" id="PS51163"/>
    </source>
</evidence>
<evidence type="ECO:0000256" key="10">
    <source>
        <dbReference type="ARBA" id="ARBA00029774"/>
    </source>
</evidence>
<dbReference type="InterPro" id="IPR006070">
    <property type="entry name" value="Sua5-like_dom"/>
</dbReference>
<accession>A0A249JYW2</accession>
<evidence type="ECO:0000256" key="9">
    <source>
        <dbReference type="ARBA" id="ARBA00022840"/>
    </source>
</evidence>
<evidence type="ECO:0000256" key="3">
    <source>
        <dbReference type="ARBA" id="ARBA00012584"/>
    </source>
</evidence>
<keyword evidence="7" id="KW-0548">Nucleotidyltransferase</keyword>
<dbReference type="GO" id="GO:0005524">
    <property type="term" value="F:ATP binding"/>
    <property type="evidence" value="ECO:0007669"/>
    <property type="project" value="UniProtKB-KW"/>
</dbReference>
<proteinExistence type="inferred from homology"/>
<dbReference type="PROSITE" id="PS51163">
    <property type="entry name" value="YRDC"/>
    <property type="match status" value="1"/>
</dbReference>
<gene>
    <name evidence="13" type="ORF">B1s21122_05090</name>
</gene>
<keyword evidence="9" id="KW-0067">ATP-binding</keyword>
<dbReference type="AlphaFoldDB" id="A0A249JYW2"/>
<evidence type="ECO:0000313" key="14">
    <source>
        <dbReference type="Proteomes" id="UP000217153"/>
    </source>
</evidence>
<dbReference type="PANTHER" id="PTHR17490:SF16">
    <property type="entry name" value="THREONYLCARBAMOYL-AMP SYNTHASE"/>
    <property type="match status" value="1"/>
</dbReference>
<evidence type="ECO:0000256" key="5">
    <source>
        <dbReference type="ARBA" id="ARBA00022679"/>
    </source>
</evidence>
<dbReference type="EMBL" id="CP016768">
    <property type="protein sequence ID" value="ASY09696.1"/>
    <property type="molecule type" value="Genomic_DNA"/>
</dbReference>
<keyword evidence="5" id="KW-0808">Transferase</keyword>
<evidence type="ECO:0000256" key="2">
    <source>
        <dbReference type="ARBA" id="ARBA00007663"/>
    </source>
</evidence>
<evidence type="ECO:0000256" key="1">
    <source>
        <dbReference type="ARBA" id="ARBA00004496"/>
    </source>
</evidence>
<dbReference type="GO" id="GO:0006450">
    <property type="term" value="P:regulation of translational fidelity"/>
    <property type="evidence" value="ECO:0007669"/>
    <property type="project" value="TreeGrafter"/>
</dbReference>
<evidence type="ECO:0000256" key="6">
    <source>
        <dbReference type="ARBA" id="ARBA00022694"/>
    </source>
</evidence>
<dbReference type="SUPFAM" id="SSF55821">
    <property type="entry name" value="YrdC/RibB"/>
    <property type="match status" value="1"/>
</dbReference>
<keyword evidence="8" id="KW-0547">Nucleotide-binding</keyword>
<comment type="similarity">
    <text evidence="2">Belongs to the SUA5 family.</text>
</comment>
<evidence type="ECO:0000256" key="11">
    <source>
        <dbReference type="ARBA" id="ARBA00048366"/>
    </source>
</evidence>
<protein>
    <recommendedName>
        <fullName evidence="10">L-threonylcarbamoyladenylate synthase</fullName>
        <ecNumber evidence="3">2.7.7.87</ecNumber>
    </recommendedName>
    <alternativeName>
        <fullName evidence="10">L-threonylcarbamoyladenylate synthase</fullName>
    </alternativeName>
</protein>
<comment type="subcellular location">
    <subcellularLocation>
        <location evidence="1">Cytoplasm</location>
    </subcellularLocation>
</comment>
<dbReference type="Proteomes" id="UP000217153">
    <property type="component" value="Chromosome"/>
</dbReference>
<keyword evidence="14" id="KW-1185">Reference proteome</keyword>
<evidence type="ECO:0000256" key="8">
    <source>
        <dbReference type="ARBA" id="ARBA00022741"/>
    </source>
</evidence>
<organism evidence="13 14">
    <name type="scientific">Candidatus Nanopelagicus limnae</name>
    <dbReference type="NCBI Taxonomy" id="1884634"/>
    <lineage>
        <taxon>Bacteria</taxon>
        <taxon>Bacillati</taxon>
        <taxon>Actinomycetota</taxon>
        <taxon>Actinomycetes</taxon>
        <taxon>Candidatus Nanopelagicales</taxon>
        <taxon>Candidatus Nanopelagicaceae</taxon>
        <taxon>Candidatus Nanopelagicus</taxon>
    </lineage>
</organism>
<dbReference type="InterPro" id="IPR017945">
    <property type="entry name" value="DHBP_synth_RibB-like_a/b_dom"/>
</dbReference>
<dbReference type="Pfam" id="PF01300">
    <property type="entry name" value="Sua5_yciO_yrdC"/>
    <property type="match status" value="1"/>
</dbReference>
<dbReference type="InterPro" id="IPR050156">
    <property type="entry name" value="TC-AMP_synthase_SUA5"/>
</dbReference>
<keyword evidence="4" id="KW-0963">Cytoplasm</keyword>
<dbReference type="GO" id="GO:0061710">
    <property type="term" value="F:L-threonylcarbamoyladenylate synthase"/>
    <property type="evidence" value="ECO:0007669"/>
    <property type="project" value="UniProtKB-EC"/>
</dbReference>
<dbReference type="GO" id="GO:0005737">
    <property type="term" value="C:cytoplasm"/>
    <property type="evidence" value="ECO:0007669"/>
    <property type="project" value="UniProtKB-SubCell"/>
</dbReference>
<dbReference type="GO" id="GO:0000049">
    <property type="term" value="F:tRNA binding"/>
    <property type="evidence" value="ECO:0007669"/>
    <property type="project" value="TreeGrafter"/>
</dbReference>
<name>A0A249JYW2_9ACTN</name>
<feature type="domain" description="YrdC-like" evidence="12">
    <location>
        <begin position="16"/>
        <end position="202"/>
    </location>
</feature>
<evidence type="ECO:0000256" key="7">
    <source>
        <dbReference type="ARBA" id="ARBA00022695"/>
    </source>
</evidence>
<reference evidence="14" key="1">
    <citation type="submission" date="2016-10" db="EMBL/GenBank/DDBJ databases">
        <title>High microdiversification within the ubiquitous acI lineage of Actinobacteria.</title>
        <authorList>
            <person name="Neuenschwander S.M."/>
            <person name="Salcher M."/>
            <person name="Ghai R."/>
            <person name="Pernthaler J."/>
        </authorList>
    </citation>
    <scope>NUCLEOTIDE SEQUENCE [LARGE SCALE GENOMIC DNA]</scope>
</reference>
<dbReference type="KEGG" id="abam:B1s21122_05090"/>
<sequence>MAERISLINSSDHLFTEAIDTALRYLRSGEVIIAAAEHGYVYLANAFDKDAVNAIQILRANPAATTLQVLVCDKKMASGVCTALTVQQEALLEKFWPGLFSVTVKAQPGLTWNLGDDRRLGKVNLRAPNRKFISALLEQSGPLATSSAALIGKPTILDLNTLNIYESDVGAIFDEAVLPAGPLSTWVEFSENEITLQRVGAISLEQLQALVPTISAPTL</sequence>